<protein>
    <submittedName>
        <fullName evidence="3">Uncharacterized protein</fullName>
    </submittedName>
</protein>
<dbReference type="Proteomes" id="UP001249851">
    <property type="component" value="Unassembled WGS sequence"/>
</dbReference>
<keyword evidence="4" id="KW-1185">Reference proteome</keyword>
<evidence type="ECO:0000313" key="3">
    <source>
        <dbReference type="EMBL" id="KAK2554848.1"/>
    </source>
</evidence>
<feature type="compositionally biased region" description="Polar residues" evidence="2">
    <location>
        <begin position="1"/>
        <end position="11"/>
    </location>
</feature>
<reference evidence="3" key="2">
    <citation type="journal article" date="2023" name="Science">
        <title>Genomic signatures of disease resistance in endangered staghorn corals.</title>
        <authorList>
            <person name="Vollmer S.V."/>
            <person name="Selwyn J.D."/>
            <person name="Despard B.A."/>
            <person name="Roesel C.L."/>
        </authorList>
    </citation>
    <scope>NUCLEOTIDE SEQUENCE</scope>
    <source>
        <strain evidence="3">K2</strain>
    </source>
</reference>
<feature type="region of interest" description="Disordered" evidence="2">
    <location>
        <begin position="1"/>
        <end position="40"/>
    </location>
</feature>
<evidence type="ECO:0000256" key="1">
    <source>
        <dbReference type="SAM" id="Coils"/>
    </source>
</evidence>
<reference evidence="3" key="1">
    <citation type="journal article" date="2023" name="G3 (Bethesda)">
        <title>Whole genome assembly and annotation of the endangered Caribbean coral Acropora cervicornis.</title>
        <authorList>
            <person name="Selwyn J.D."/>
            <person name="Vollmer S.V."/>
        </authorList>
    </citation>
    <scope>NUCLEOTIDE SEQUENCE</scope>
    <source>
        <strain evidence="3">K2</strain>
    </source>
</reference>
<evidence type="ECO:0000256" key="2">
    <source>
        <dbReference type="SAM" id="MobiDB-lite"/>
    </source>
</evidence>
<organism evidence="3 4">
    <name type="scientific">Acropora cervicornis</name>
    <name type="common">Staghorn coral</name>
    <dbReference type="NCBI Taxonomy" id="6130"/>
    <lineage>
        <taxon>Eukaryota</taxon>
        <taxon>Metazoa</taxon>
        <taxon>Cnidaria</taxon>
        <taxon>Anthozoa</taxon>
        <taxon>Hexacorallia</taxon>
        <taxon>Scleractinia</taxon>
        <taxon>Astrocoeniina</taxon>
        <taxon>Acroporidae</taxon>
        <taxon>Acropora</taxon>
    </lineage>
</organism>
<gene>
    <name evidence="3" type="ORF">P5673_023492</name>
</gene>
<proteinExistence type="predicted"/>
<feature type="non-terminal residue" evidence="3">
    <location>
        <position position="1"/>
    </location>
</feature>
<evidence type="ECO:0000313" key="4">
    <source>
        <dbReference type="Proteomes" id="UP001249851"/>
    </source>
</evidence>
<feature type="coiled-coil region" evidence="1">
    <location>
        <begin position="68"/>
        <end position="95"/>
    </location>
</feature>
<comment type="caution">
    <text evidence="3">The sequence shown here is derived from an EMBL/GenBank/DDBJ whole genome shotgun (WGS) entry which is preliminary data.</text>
</comment>
<accession>A0AAD9Q549</accession>
<sequence length="116" mass="13626">IKTRQTSSNMKAENKPSPNKIIDPDKKPNSGNIGRYHERSDSRFIKERRHVEKLTTMCKSIQDVLHKQEDQDRAIKNYKQEINLMNQELQTVQTNTDIWRKKEGKMPFDEIVSSAL</sequence>
<keyword evidence="1" id="KW-0175">Coiled coil</keyword>
<name>A0AAD9Q549_ACRCE</name>
<dbReference type="EMBL" id="JARQWQ010000066">
    <property type="protein sequence ID" value="KAK2554848.1"/>
    <property type="molecule type" value="Genomic_DNA"/>
</dbReference>
<dbReference type="AlphaFoldDB" id="A0AAD9Q549"/>